<evidence type="ECO:0008006" key="3">
    <source>
        <dbReference type="Google" id="ProtNLM"/>
    </source>
</evidence>
<comment type="caution">
    <text evidence="1">The sequence shown here is derived from an EMBL/GenBank/DDBJ whole genome shotgun (WGS) entry which is preliminary data.</text>
</comment>
<keyword evidence="2" id="KW-1185">Reference proteome</keyword>
<evidence type="ECO:0000313" key="1">
    <source>
        <dbReference type="EMBL" id="RKS96476.1"/>
    </source>
</evidence>
<proteinExistence type="predicted"/>
<gene>
    <name evidence="1" type="ORF">BCF58_2900</name>
</gene>
<reference evidence="1 2" key="1">
    <citation type="submission" date="2018-10" db="EMBL/GenBank/DDBJ databases">
        <title>Genomic Encyclopedia of Archaeal and Bacterial Type Strains, Phase II (KMG-II): from individual species to whole genera.</title>
        <authorList>
            <person name="Goeker M."/>
        </authorList>
    </citation>
    <scope>NUCLEOTIDE SEQUENCE [LARGE SCALE GENOMIC DNA]</scope>
    <source>
        <strain evidence="1 2">DSM 14219</strain>
    </source>
</reference>
<dbReference type="EMBL" id="RBXB01000003">
    <property type="protein sequence ID" value="RKS96476.1"/>
    <property type="molecule type" value="Genomic_DNA"/>
</dbReference>
<accession>A0A495SBC8</accession>
<protein>
    <recommendedName>
        <fullName evidence="3">Pectate lyase-like protein</fullName>
    </recommendedName>
</protein>
<dbReference type="Proteomes" id="UP000272428">
    <property type="component" value="Unassembled WGS sequence"/>
</dbReference>
<organism evidence="1 2">
    <name type="scientific">Chryseobacterium defluvii</name>
    <dbReference type="NCBI Taxonomy" id="160396"/>
    <lineage>
        <taxon>Bacteria</taxon>
        <taxon>Pseudomonadati</taxon>
        <taxon>Bacteroidota</taxon>
        <taxon>Flavobacteriia</taxon>
        <taxon>Flavobacteriales</taxon>
        <taxon>Weeksellaceae</taxon>
        <taxon>Chryseobacterium group</taxon>
        <taxon>Chryseobacterium</taxon>
    </lineage>
</organism>
<dbReference type="AlphaFoldDB" id="A0A495SBC8"/>
<name>A0A495SBC8_9FLAO</name>
<evidence type="ECO:0000313" key="2">
    <source>
        <dbReference type="Proteomes" id="UP000272428"/>
    </source>
</evidence>
<sequence length="664" mass="73688">MAEMRNLSLGEIADLQNDVYKGVYLLGYYTEGDTPDPVIYYKSSTNAPDDGGSVVIPSAGGIKLEHRFKDEIDIRYFGVIGDGMTNETNPVKSYFEYVNLNNLFWVIPGRFKILINESFDIKTSGRCDGKFLLQKGNDDVTINIVRSHTGENVDISNWDINKAVRGSLDVGFVNDGIANLLFDSNEILIERIGAGPYYKKEFVRTNEGKLTTPLVCSYTDKTQLTVTKFHIEEPIIIDNLIIEVQGSLVNGSKYLLIKRDNVTLNNPKIINETNNTGSVAMEIDKCADVIINSPFIKGFTNAGNGYGIANYESIGVTINEGNVIDCRHGYTGRNSVDVTINRGVWEDGIDDHWTDRFTANHPIIKTDLGGAGFQFAGNDITLNSPIVNGAARIFFGIRMDTPSLGGIINIHNPVFNSSEIDDVYLFAYTTPGGKENPSELPNYTNKPTLPKSLNIINPVINTRAKEIYCFYLGVFSHSYTNLERLKITDPVVNVVDPSPTTAYISALFIKDSIYQEVYQTEIEITGRLMTNVANTLSAYITSRYKDEYNGRIDLVLNNSFGYKTVRFSGDNVKNVIMHGGEINNFDIDDPNSSFDTCNIQFKDVEFNGGAIYPGLSHALFQNCIFKGDYTVFPPANQVSLVNNLKYNISGLPANIVNNIVAPFQ</sequence>